<dbReference type="InterPro" id="IPR054765">
    <property type="entry name" value="SLBB_dom"/>
</dbReference>
<feature type="domain" description="Outer-membrane lipoprotein Wza C-terminal" evidence="16">
    <location>
        <begin position="320"/>
        <end position="346"/>
    </location>
</feature>
<evidence type="ECO:0000256" key="10">
    <source>
        <dbReference type="ARBA" id="ARBA00023114"/>
    </source>
</evidence>
<organism evidence="18 19">
    <name type="scientific">Halopseudomonas salina</name>
    <dbReference type="NCBI Taxonomy" id="1323744"/>
    <lineage>
        <taxon>Bacteria</taxon>
        <taxon>Pseudomonadati</taxon>
        <taxon>Pseudomonadota</taxon>
        <taxon>Gammaproteobacteria</taxon>
        <taxon>Pseudomonadales</taxon>
        <taxon>Pseudomonadaceae</taxon>
        <taxon>Halopseudomonas</taxon>
    </lineage>
</organism>
<dbReference type="Gene3D" id="3.30.1950.10">
    <property type="entry name" value="wza like domain"/>
    <property type="match status" value="1"/>
</dbReference>
<dbReference type="Proteomes" id="UP000638188">
    <property type="component" value="Unassembled WGS sequence"/>
</dbReference>
<evidence type="ECO:0000256" key="6">
    <source>
        <dbReference type="ARBA" id="ARBA00022692"/>
    </source>
</evidence>
<dbReference type="Pfam" id="PF02563">
    <property type="entry name" value="Poly_export"/>
    <property type="match status" value="1"/>
</dbReference>
<keyword evidence="5" id="KW-0762">Sugar transport</keyword>
<evidence type="ECO:0000256" key="13">
    <source>
        <dbReference type="ARBA" id="ARBA00023237"/>
    </source>
</evidence>
<feature type="domain" description="Polysaccharide export protein N-terminal" evidence="15">
    <location>
        <begin position="55"/>
        <end position="139"/>
    </location>
</feature>
<evidence type="ECO:0000259" key="16">
    <source>
        <dbReference type="Pfam" id="PF18412"/>
    </source>
</evidence>
<dbReference type="Pfam" id="PF18412">
    <property type="entry name" value="Wza_C"/>
    <property type="match status" value="1"/>
</dbReference>
<keyword evidence="6" id="KW-0812">Transmembrane</keyword>
<dbReference type="Gene3D" id="3.10.560.10">
    <property type="entry name" value="Outer membrane lipoprotein wza domain like"/>
    <property type="match status" value="2"/>
</dbReference>
<evidence type="ECO:0000256" key="9">
    <source>
        <dbReference type="ARBA" id="ARBA00023065"/>
    </source>
</evidence>
<evidence type="ECO:0000256" key="11">
    <source>
        <dbReference type="ARBA" id="ARBA00023136"/>
    </source>
</evidence>
<comment type="similarity">
    <text evidence="2">Belongs to the BexD/CtrA/VexA family.</text>
</comment>
<dbReference type="PANTHER" id="PTHR33619:SF3">
    <property type="entry name" value="POLYSACCHARIDE EXPORT PROTEIN GFCE-RELATED"/>
    <property type="match status" value="1"/>
</dbReference>
<evidence type="ECO:0000259" key="15">
    <source>
        <dbReference type="Pfam" id="PF02563"/>
    </source>
</evidence>
<dbReference type="PANTHER" id="PTHR33619">
    <property type="entry name" value="POLYSACCHARIDE EXPORT PROTEIN GFCE-RELATED"/>
    <property type="match status" value="1"/>
</dbReference>
<sequence>MFSPGMHMDTDRLISDDSAEDSMVEMVQITPKLIAQDQASNAEKTMIPPELLSYEPENYRIGPNDALFITVWDHPELTTPGGPQQTEAANARVVRDDGTLFYPFVGNVEVAGLTLEELREIITKRLARYIEQPQVDVNVLGYNSQKIDISGAFVNPGFLPVDSTQLTLLQAVGLAQIDQQRADLSNLVLVRDGVTYTLDYDRLSSNDSRIGQIYLRAGDKLHMGLNDNRKIFVMGEVSAPEAIPYRTSRMTLTEVLGSVGGPLPTSASGKDVYVIRGVENLATDKATVFQLNAKSPSAFILANQFEMQPQDVVFVGAAEITRWNRFISQLFPSANILRTSVLINEDIGSNDN</sequence>
<keyword evidence="10" id="KW-0626">Porin</keyword>
<dbReference type="InterPro" id="IPR003715">
    <property type="entry name" value="Poly_export_N"/>
</dbReference>
<evidence type="ECO:0000256" key="12">
    <source>
        <dbReference type="ARBA" id="ARBA00023139"/>
    </source>
</evidence>
<keyword evidence="8" id="KW-0625">Polysaccharide transport</keyword>
<name>A0ABQ1PHX7_9GAMM</name>
<protein>
    <submittedName>
        <fullName evidence="18">Capsular polysaccharide biosynthesis protein</fullName>
    </submittedName>
</protein>
<dbReference type="InterPro" id="IPR049712">
    <property type="entry name" value="Poly_export"/>
</dbReference>
<keyword evidence="4" id="KW-1134">Transmembrane beta strand</keyword>
<evidence type="ECO:0000313" key="18">
    <source>
        <dbReference type="EMBL" id="GGC97409.1"/>
    </source>
</evidence>
<dbReference type="EMBL" id="BMFF01000003">
    <property type="protein sequence ID" value="GGC97409.1"/>
    <property type="molecule type" value="Genomic_DNA"/>
</dbReference>
<evidence type="ECO:0000259" key="17">
    <source>
        <dbReference type="Pfam" id="PF22461"/>
    </source>
</evidence>
<keyword evidence="13" id="KW-0998">Cell outer membrane</keyword>
<accession>A0ABQ1PHX7</accession>
<reference evidence="19" key="1">
    <citation type="journal article" date="2019" name="Int. J. Syst. Evol. Microbiol.">
        <title>The Global Catalogue of Microorganisms (GCM) 10K type strain sequencing project: providing services to taxonomists for standard genome sequencing and annotation.</title>
        <authorList>
            <consortium name="The Broad Institute Genomics Platform"/>
            <consortium name="The Broad Institute Genome Sequencing Center for Infectious Disease"/>
            <person name="Wu L."/>
            <person name="Ma J."/>
        </authorList>
    </citation>
    <scope>NUCLEOTIDE SEQUENCE [LARGE SCALE GENOMIC DNA]</scope>
    <source>
        <strain evidence="19">CGMCC 1.12482</strain>
    </source>
</reference>
<evidence type="ECO:0000256" key="2">
    <source>
        <dbReference type="ARBA" id="ARBA00009450"/>
    </source>
</evidence>
<keyword evidence="7" id="KW-0732">Signal</keyword>
<evidence type="ECO:0000256" key="4">
    <source>
        <dbReference type="ARBA" id="ARBA00022452"/>
    </source>
</evidence>
<gene>
    <name evidence="18" type="ORF">GCM10007418_16020</name>
</gene>
<keyword evidence="9" id="KW-0406">Ion transport</keyword>
<evidence type="ECO:0000256" key="1">
    <source>
        <dbReference type="ARBA" id="ARBA00004571"/>
    </source>
</evidence>
<dbReference type="InterPro" id="IPR040716">
    <property type="entry name" value="Wza_C"/>
</dbReference>
<evidence type="ECO:0000256" key="7">
    <source>
        <dbReference type="ARBA" id="ARBA00022729"/>
    </source>
</evidence>
<evidence type="ECO:0000256" key="14">
    <source>
        <dbReference type="ARBA" id="ARBA00023288"/>
    </source>
</evidence>
<keyword evidence="11" id="KW-0472">Membrane</keyword>
<keyword evidence="12" id="KW-0564">Palmitate</keyword>
<keyword evidence="19" id="KW-1185">Reference proteome</keyword>
<proteinExistence type="inferred from homology"/>
<evidence type="ECO:0000256" key="8">
    <source>
        <dbReference type="ARBA" id="ARBA00023047"/>
    </source>
</evidence>
<dbReference type="Pfam" id="PF22461">
    <property type="entry name" value="SLBB_2"/>
    <property type="match status" value="2"/>
</dbReference>
<comment type="caution">
    <text evidence="18">The sequence shown here is derived from an EMBL/GenBank/DDBJ whole genome shotgun (WGS) entry which is preliminary data.</text>
</comment>
<comment type="subcellular location">
    <subcellularLocation>
        <location evidence="1">Cell outer membrane</location>
        <topology evidence="1">Multi-pass membrane protein</topology>
    </subcellularLocation>
</comment>
<evidence type="ECO:0000256" key="3">
    <source>
        <dbReference type="ARBA" id="ARBA00022448"/>
    </source>
</evidence>
<feature type="domain" description="SLBB" evidence="17">
    <location>
        <begin position="230"/>
        <end position="315"/>
    </location>
</feature>
<keyword evidence="14" id="KW-0449">Lipoprotein</keyword>
<keyword evidence="3" id="KW-0813">Transport</keyword>
<evidence type="ECO:0000313" key="19">
    <source>
        <dbReference type="Proteomes" id="UP000638188"/>
    </source>
</evidence>
<feature type="domain" description="SLBB" evidence="17">
    <location>
        <begin position="145"/>
        <end position="222"/>
    </location>
</feature>
<evidence type="ECO:0000256" key="5">
    <source>
        <dbReference type="ARBA" id="ARBA00022597"/>
    </source>
</evidence>